<keyword evidence="2 3" id="KW-0040">ANK repeat</keyword>
<dbReference type="CDD" id="cd18186">
    <property type="entry name" value="BTB_POZ_ZBTB_KLHL-like"/>
    <property type="match status" value="1"/>
</dbReference>
<keyword evidence="6" id="KW-1185">Reference proteome</keyword>
<dbReference type="STRING" id="1231657.A0A1Y1ZFL1"/>
<dbReference type="InterPro" id="IPR000210">
    <property type="entry name" value="BTB/POZ_dom"/>
</dbReference>
<evidence type="ECO:0000313" key="6">
    <source>
        <dbReference type="Proteomes" id="UP000193144"/>
    </source>
</evidence>
<proteinExistence type="predicted"/>
<protein>
    <submittedName>
        <fullName evidence="5">Ankyrin repeat-containing domain protein</fullName>
    </submittedName>
</protein>
<dbReference type="InterPro" id="IPR036770">
    <property type="entry name" value="Ankyrin_rpt-contain_sf"/>
</dbReference>
<evidence type="ECO:0000313" key="5">
    <source>
        <dbReference type="EMBL" id="ORY09036.1"/>
    </source>
</evidence>
<gene>
    <name evidence="5" type="ORF">BCR34DRAFT_569126</name>
</gene>
<comment type="caution">
    <text evidence="5">The sequence shown here is derived from an EMBL/GenBank/DDBJ whole genome shotgun (WGS) entry which is preliminary data.</text>
</comment>
<feature type="repeat" description="ANK" evidence="3">
    <location>
        <begin position="268"/>
        <end position="291"/>
    </location>
</feature>
<dbReference type="EMBL" id="MCFA01000092">
    <property type="protein sequence ID" value="ORY09036.1"/>
    <property type="molecule type" value="Genomic_DNA"/>
</dbReference>
<dbReference type="AlphaFoldDB" id="A0A1Y1ZFL1"/>
<dbReference type="Pfam" id="PF00651">
    <property type="entry name" value="BTB"/>
    <property type="match status" value="1"/>
</dbReference>
<dbReference type="SUPFAM" id="SSF48403">
    <property type="entry name" value="Ankyrin repeat"/>
    <property type="match status" value="1"/>
</dbReference>
<accession>A0A1Y1ZFL1</accession>
<dbReference type="Pfam" id="PF12796">
    <property type="entry name" value="Ank_2"/>
    <property type="match status" value="1"/>
</dbReference>
<name>A0A1Y1ZFL1_9PLEO</name>
<dbReference type="Proteomes" id="UP000193144">
    <property type="component" value="Unassembled WGS sequence"/>
</dbReference>
<sequence>MDFDPSNAELEVVQRLQSFFNSNTLSDLTVRFSGRELKAHKVILCIHSQWFAKAFRGNFLEASQSTLELHDDNPQAVEGMIRHFYDLDPMSPCEPARPSTPDQTDPSTKLKHIVHLYAVADKYDAPMLRKRILSSFTFLARKNWLTLWNSGELPDIIGAIYAFTVRKDRLRVATIELSLGYIGEFRESDLDAFRELIETVPDFGADILMRVPLPSPVKLPSHLPETLVEVITTHYDQMELHEAAKLGDLAQCKLLIRTGKYVSARDINDSTPLHFAAFYGHTPIVQFLVENARADINARCDNQAFPTPLAWAQYARHHDIVDYLANAGGLET</sequence>
<evidence type="ECO:0000256" key="1">
    <source>
        <dbReference type="ARBA" id="ARBA00022737"/>
    </source>
</evidence>
<dbReference type="Gene3D" id="3.30.710.10">
    <property type="entry name" value="Potassium Channel Kv1.1, Chain A"/>
    <property type="match status" value="1"/>
</dbReference>
<evidence type="ECO:0000259" key="4">
    <source>
        <dbReference type="PROSITE" id="PS50097"/>
    </source>
</evidence>
<dbReference type="Gene3D" id="1.25.40.20">
    <property type="entry name" value="Ankyrin repeat-containing domain"/>
    <property type="match status" value="1"/>
</dbReference>
<dbReference type="PROSITE" id="PS50088">
    <property type="entry name" value="ANK_REPEAT"/>
    <property type="match status" value="1"/>
</dbReference>
<dbReference type="SMART" id="SM00248">
    <property type="entry name" value="ANK"/>
    <property type="match status" value="3"/>
</dbReference>
<keyword evidence="1" id="KW-0677">Repeat</keyword>
<feature type="domain" description="BTB" evidence="4">
    <location>
        <begin position="26"/>
        <end position="86"/>
    </location>
</feature>
<evidence type="ECO:0000256" key="2">
    <source>
        <dbReference type="ARBA" id="ARBA00023043"/>
    </source>
</evidence>
<dbReference type="InterPro" id="IPR002110">
    <property type="entry name" value="Ankyrin_rpt"/>
</dbReference>
<reference evidence="5 6" key="1">
    <citation type="submission" date="2016-07" db="EMBL/GenBank/DDBJ databases">
        <title>Pervasive Adenine N6-methylation of Active Genes in Fungi.</title>
        <authorList>
            <consortium name="DOE Joint Genome Institute"/>
            <person name="Mondo S.J."/>
            <person name="Dannebaum R.O."/>
            <person name="Kuo R.C."/>
            <person name="Labutti K."/>
            <person name="Haridas S."/>
            <person name="Kuo A."/>
            <person name="Salamov A."/>
            <person name="Ahrendt S.R."/>
            <person name="Lipzen A."/>
            <person name="Sullivan W."/>
            <person name="Andreopoulos W.B."/>
            <person name="Clum A."/>
            <person name="Lindquist E."/>
            <person name="Daum C."/>
            <person name="Ramamoorthy G.K."/>
            <person name="Gryganskyi A."/>
            <person name="Culley D."/>
            <person name="Magnuson J.K."/>
            <person name="James T.Y."/>
            <person name="O'Malley M.A."/>
            <person name="Stajich J.E."/>
            <person name="Spatafora J.W."/>
            <person name="Visel A."/>
            <person name="Grigoriev I.V."/>
        </authorList>
    </citation>
    <scope>NUCLEOTIDE SEQUENCE [LARGE SCALE GENOMIC DNA]</scope>
    <source>
        <strain evidence="5 6">CBS 115471</strain>
    </source>
</reference>
<dbReference type="SMART" id="SM00225">
    <property type="entry name" value="BTB"/>
    <property type="match status" value="1"/>
</dbReference>
<evidence type="ECO:0000256" key="3">
    <source>
        <dbReference type="PROSITE-ProRule" id="PRU00023"/>
    </source>
</evidence>
<dbReference type="InterPro" id="IPR011333">
    <property type="entry name" value="SKP1/BTB/POZ_sf"/>
</dbReference>
<dbReference type="SUPFAM" id="SSF54695">
    <property type="entry name" value="POZ domain"/>
    <property type="match status" value="1"/>
</dbReference>
<organism evidence="5 6">
    <name type="scientific">Clohesyomyces aquaticus</name>
    <dbReference type="NCBI Taxonomy" id="1231657"/>
    <lineage>
        <taxon>Eukaryota</taxon>
        <taxon>Fungi</taxon>
        <taxon>Dikarya</taxon>
        <taxon>Ascomycota</taxon>
        <taxon>Pezizomycotina</taxon>
        <taxon>Dothideomycetes</taxon>
        <taxon>Pleosporomycetidae</taxon>
        <taxon>Pleosporales</taxon>
        <taxon>Lindgomycetaceae</taxon>
        <taxon>Clohesyomyces</taxon>
    </lineage>
</organism>
<dbReference type="PROSITE" id="PS50097">
    <property type="entry name" value="BTB"/>
    <property type="match status" value="1"/>
</dbReference>
<dbReference type="PANTHER" id="PTHR24171">
    <property type="entry name" value="ANKYRIN REPEAT DOMAIN-CONTAINING PROTEIN 39-RELATED"/>
    <property type="match status" value="1"/>
</dbReference>
<dbReference type="OrthoDB" id="6359816at2759"/>
<dbReference type="PROSITE" id="PS50297">
    <property type="entry name" value="ANK_REP_REGION"/>
    <property type="match status" value="1"/>
</dbReference>